<keyword evidence="15" id="KW-1185">Reference proteome</keyword>
<sequence>MMSYPNLNALVWQHLFRNARRLQSVWKSGRPIVPNGNSFSTEAKEIAIPNYIPRGPTDILEALASTVKRDPTAPHYKFHDDPYLIPASNHAKRSYALAQEAGRKAANWIKQEHAELFQHRNAEPFIEAFSPAEKLAETTPMTEDLLKKYIHTSQVANAIHVYGKLDASALSPETRQSFLEFVAFYNEEDQLNEDFIEERWFKSGMKGKDQIRQTWKNNGLAETVFNSMERKTPEAYCALICGMARHGKAVGAWEYYNQMLAEGFTPNLTTYNSIFKIAGIVREDAEHQIILIDETLRSMVHAGIQPNVRTLNSILESISRIPIYRVAREKSLQVLSDFKTIGVKPSLGSYYFLLKIFCREKGPINNILVGIVNRLEYEMPPLQDLHDVAFFAEAMRVCNYHLEDVQLAKRLHDLLCLPQNQTLIGDSYKESIYYRCFLLLLTRAEGPEALMEMYRHLVPNIYTPEQNVFEAVVKSIAECSAVQYVPELWSDAVYMDMGERESILEVLLEALASGSGPDPKTVSDKDDVDPVLATARAIIAHVDNFLKVAEEKDRTTSLRWTGSMLGNLAKVFLQYGDVASANGIMIKVNTLKNQLSSFFPVATLNKFYESCIERQDSAMALMAIAYAVEMGYDESSSMAKQAREQLKLDERQQQKLNSILGSTSTTSEES</sequence>
<evidence type="ECO:0000256" key="7">
    <source>
        <dbReference type="ARBA" id="ARBA00022946"/>
    </source>
</evidence>
<name>A0AAD5LA17_9CRUS</name>
<evidence type="ECO:0000256" key="11">
    <source>
        <dbReference type="ARBA" id="ARBA00035134"/>
    </source>
</evidence>
<comment type="similarity">
    <text evidence="2">Belongs to the mitochondrion-specific ribosomal protein mS39 family.</text>
</comment>
<dbReference type="Gene3D" id="1.25.40.10">
    <property type="entry name" value="Tetratricopeptide repeat domain"/>
    <property type="match status" value="1"/>
</dbReference>
<protein>
    <recommendedName>
        <fullName evidence="11">Small ribosomal subunit protein mS39</fullName>
    </recommendedName>
</protein>
<accession>A0AAD5LA17</accession>
<keyword evidence="5" id="KW-0810">Translation regulation</keyword>
<evidence type="ECO:0000256" key="3">
    <source>
        <dbReference type="ARBA" id="ARBA00022730"/>
    </source>
</evidence>
<keyword evidence="8" id="KW-0689">Ribosomal protein</keyword>
<keyword evidence="6" id="KW-0694">RNA-binding</keyword>
<keyword evidence="7" id="KW-0809">Transit peptide</keyword>
<evidence type="ECO:0000256" key="13">
    <source>
        <dbReference type="SAM" id="MobiDB-lite"/>
    </source>
</evidence>
<dbReference type="GO" id="GO:0005739">
    <property type="term" value="C:mitochondrion"/>
    <property type="evidence" value="ECO:0007669"/>
    <property type="project" value="UniProtKB-SubCell"/>
</dbReference>
<proteinExistence type="inferred from homology"/>
<dbReference type="Pfam" id="PF13812">
    <property type="entry name" value="PPR_3"/>
    <property type="match status" value="1"/>
</dbReference>
<evidence type="ECO:0000256" key="10">
    <source>
        <dbReference type="ARBA" id="ARBA00023274"/>
    </source>
</evidence>
<feature type="repeat" description="PPR" evidence="12">
    <location>
        <begin position="232"/>
        <end position="266"/>
    </location>
</feature>
<dbReference type="InterPro" id="IPR011990">
    <property type="entry name" value="TPR-like_helical_dom_sf"/>
</dbReference>
<dbReference type="GO" id="GO:1990904">
    <property type="term" value="C:ribonucleoprotein complex"/>
    <property type="evidence" value="ECO:0007669"/>
    <property type="project" value="UniProtKB-KW"/>
</dbReference>
<dbReference type="InterPro" id="IPR055063">
    <property type="entry name" value="Rib_mS39_PPR"/>
</dbReference>
<evidence type="ECO:0000256" key="1">
    <source>
        <dbReference type="ARBA" id="ARBA00004173"/>
    </source>
</evidence>
<keyword evidence="9" id="KW-0496">Mitochondrion</keyword>
<dbReference type="GO" id="GO:0032543">
    <property type="term" value="P:mitochondrial translation"/>
    <property type="evidence" value="ECO:0007669"/>
    <property type="project" value="InterPro"/>
</dbReference>
<evidence type="ECO:0000256" key="6">
    <source>
        <dbReference type="ARBA" id="ARBA00022884"/>
    </source>
</evidence>
<dbReference type="InterPro" id="IPR037387">
    <property type="entry name" value="PTCD3"/>
</dbReference>
<keyword evidence="3" id="KW-0699">rRNA-binding</keyword>
<dbReference type="GO" id="GO:0019843">
    <property type="term" value="F:rRNA binding"/>
    <property type="evidence" value="ECO:0007669"/>
    <property type="project" value="UniProtKB-KW"/>
</dbReference>
<dbReference type="PROSITE" id="PS51375">
    <property type="entry name" value="PPR"/>
    <property type="match status" value="1"/>
</dbReference>
<feature type="compositionally biased region" description="Polar residues" evidence="13">
    <location>
        <begin position="654"/>
        <end position="670"/>
    </location>
</feature>
<feature type="compositionally biased region" description="Basic and acidic residues" evidence="13">
    <location>
        <begin position="641"/>
        <end position="653"/>
    </location>
</feature>
<evidence type="ECO:0000256" key="8">
    <source>
        <dbReference type="ARBA" id="ARBA00022980"/>
    </source>
</evidence>
<reference evidence="14 15" key="1">
    <citation type="submission" date="2022-05" db="EMBL/GenBank/DDBJ databases">
        <title>A multi-omics perspective on studying reproductive biology in Daphnia sinensis.</title>
        <authorList>
            <person name="Jia J."/>
        </authorList>
    </citation>
    <scope>NUCLEOTIDE SEQUENCE [LARGE SCALE GENOMIC DNA]</scope>
    <source>
        <strain evidence="14 15">WSL</strain>
    </source>
</reference>
<evidence type="ECO:0000256" key="12">
    <source>
        <dbReference type="PROSITE-ProRule" id="PRU00708"/>
    </source>
</evidence>
<evidence type="ECO:0000256" key="9">
    <source>
        <dbReference type="ARBA" id="ARBA00023128"/>
    </source>
</evidence>
<dbReference type="NCBIfam" id="TIGR00756">
    <property type="entry name" value="PPR"/>
    <property type="match status" value="1"/>
</dbReference>
<dbReference type="Proteomes" id="UP000820818">
    <property type="component" value="Linkage Group LG5"/>
</dbReference>
<dbReference type="InterPro" id="IPR002885">
    <property type="entry name" value="PPR_rpt"/>
</dbReference>
<dbReference type="Pfam" id="PF22330">
    <property type="entry name" value="Rib_mS39_PPR"/>
    <property type="match status" value="1"/>
</dbReference>
<gene>
    <name evidence="14" type="ORF">GHT06_014863</name>
</gene>
<feature type="region of interest" description="Disordered" evidence="13">
    <location>
        <begin position="641"/>
        <end position="670"/>
    </location>
</feature>
<keyword evidence="4" id="KW-0677">Repeat</keyword>
<dbReference type="GO" id="GO:0043024">
    <property type="term" value="F:ribosomal small subunit binding"/>
    <property type="evidence" value="ECO:0007669"/>
    <property type="project" value="InterPro"/>
</dbReference>
<dbReference type="AlphaFoldDB" id="A0AAD5LA17"/>
<evidence type="ECO:0000313" key="15">
    <source>
        <dbReference type="Proteomes" id="UP000820818"/>
    </source>
</evidence>
<dbReference type="GO" id="GO:0005840">
    <property type="term" value="C:ribosome"/>
    <property type="evidence" value="ECO:0007669"/>
    <property type="project" value="UniProtKB-KW"/>
</dbReference>
<evidence type="ECO:0000256" key="4">
    <source>
        <dbReference type="ARBA" id="ARBA00022737"/>
    </source>
</evidence>
<keyword evidence="10" id="KW-0687">Ribonucleoprotein</keyword>
<dbReference type="PANTHER" id="PTHR16276:SF1">
    <property type="entry name" value="SMALL RIBOSOMAL SUBUNIT PROTEIN MS39"/>
    <property type="match status" value="1"/>
</dbReference>
<comment type="caution">
    <text evidence="14">The sequence shown here is derived from an EMBL/GenBank/DDBJ whole genome shotgun (WGS) entry which is preliminary data.</text>
</comment>
<evidence type="ECO:0000256" key="5">
    <source>
        <dbReference type="ARBA" id="ARBA00022845"/>
    </source>
</evidence>
<dbReference type="PANTHER" id="PTHR16276">
    <property type="entry name" value="PENTATRICOPEPTIDE REPEAT DOMAIN-CONTAINING PROTEIN 3"/>
    <property type="match status" value="1"/>
</dbReference>
<dbReference type="EMBL" id="WJBH02000005">
    <property type="protein sequence ID" value="KAI9558110.1"/>
    <property type="molecule type" value="Genomic_DNA"/>
</dbReference>
<dbReference type="GO" id="GO:0006417">
    <property type="term" value="P:regulation of translation"/>
    <property type="evidence" value="ECO:0007669"/>
    <property type="project" value="UniProtKB-KW"/>
</dbReference>
<evidence type="ECO:0000313" key="14">
    <source>
        <dbReference type="EMBL" id="KAI9558110.1"/>
    </source>
</evidence>
<organism evidence="14 15">
    <name type="scientific">Daphnia sinensis</name>
    <dbReference type="NCBI Taxonomy" id="1820382"/>
    <lineage>
        <taxon>Eukaryota</taxon>
        <taxon>Metazoa</taxon>
        <taxon>Ecdysozoa</taxon>
        <taxon>Arthropoda</taxon>
        <taxon>Crustacea</taxon>
        <taxon>Branchiopoda</taxon>
        <taxon>Diplostraca</taxon>
        <taxon>Cladocera</taxon>
        <taxon>Anomopoda</taxon>
        <taxon>Daphniidae</taxon>
        <taxon>Daphnia</taxon>
        <taxon>Daphnia similis group</taxon>
    </lineage>
</organism>
<evidence type="ECO:0000256" key="2">
    <source>
        <dbReference type="ARBA" id="ARBA00008551"/>
    </source>
</evidence>
<comment type="subcellular location">
    <subcellularLocation>
        <location evidence="1">Mitochondrion</location>
    </subcellularLocation>
</comment>